<organism evidence="2 3">
    <name type="scientific">Schizopora paradoxa</name>
    <dbReference type="NCBI Taxonomy" id="27342"/>
    <lineage>
        <taxon>Eukaryota</taxon>
        <taxon>Fungi</taxon>
        <taxon>Dikarya</taxon>
        <taxon>Basidiomycota</taxon>
        <taxon>Agaricomycotina</taxon>
        <taxon>Agaricomycetes</taxon>
        <taxon>Hymenochaetales</taxon>
        <taxon>Schizoporaceae</taxon>
        <taxon>Schizopora</taxon>
    </lineage>
</organism>
<dbReference type="AlphaFoldDB" id="A0A0H2RE03"/>
<keyword evidence="1" id="KW-0732">Signal</keyword>
<gene>
    <name evidence="2" type="ORF">SCHPADRAFT_535204</name>
</gene>
<sequence length="225" mass="24309">MYTSSGFLALAIFIGTCFAQTQTVCNQNVCLETVKLNIDGDNVTIGIALPPKESVLNEFLMNVSVPSSYGFLSMQMGSNGPQMCDFSVTRFGTEGGAPPAPHHPHHHHRLNISGLRAQVCTPSDMNLLTNPMLANTTISSKSALFSGQLQIVSRINSTLFNQQDFFSAPSTVVRVTISESGPRYLDSLNMTALLDLSNASSRTFLFNRSAGTFENYTAMVEALGV</sequence>
<dbReference type="EMBL" id="KQ086036">
    <property type="protein sequence ID" value="KLO10075.1"/>
    <property type="molecule type" value="Genomic_DNA"/>
</dbReference>
<protein>
    <submittedName>
        <fullName evidence="2">Uncharacterized protein</fullName>
    </submittedName>
</protein>
<dbReference type="OrthoDB" id="2894060at2759"/>
<dbReference type="Proteomes" id="UP000053477">
    <property type="component" value="Unassembled WGS sequence"/>
</dbReference>
<feature type="chain" id="PRO_5005201422" evidence="1">
    <location>
        <begin position="20"/>
        <end position="225"/>
    </location>
</feature>
<keyword evidence="3" id="KW-1185">Reference proteome</keyword>
<evidence type="ECO:0000256" key="1">
    <source>
        <dbReference type="SAM" id="SignalP"/>
    </source>
</evidence>
<name>A0A0H2RE03_9AGAM</name>
<accession>A0A0H2RE03</accession>
<feature type="signal peptide" evidence="1">
    <location>
        <begin position="1"/>
        <end position="19"/>
    </location>
</feature>
<dbReference type="InParanoid" id="A0A0H2RE03"/>
<evidence type="ECO:0000313" key="3">
    <source>
        <dbReference type="Proteomes" id="UP000053477"/>
    </source>
</evidence>
<evidence type="ECO:0000313" key="2">
    <source>
        <dbReference type="EMBL" id="KLO10075.1"/>
    </source>
</evidence>
<reference evidence="2 3" key="1">
    <citation type="submission" date="2015-04" db="EMBL/GenBank/DDBJ databases">
        <title>Complete genome sequence of Schizopora paradoxa KUC8140, a cosmopolitan wood degrader in East Asia.</title>
        <authorList>
            <consortium name="DOE Joint Genome Institute"/>
            <person name="Min B."/>
            <person name="Park H."/>
            <person name="Jang Y."/>
            <person name="Kim J.-J."/>
            <person name="Kim K.H."/>
            <person name="Pangilinan J."/>
            <person name="Lipzen A."/>
            <person name="Riley R."/>
            <person name="Grigoriev I.V."/>
            <person name="Spatafora J.W."/>
            <person name="Choi I.-G."/>
        </authorList>
    </citation>
    <scope>NUCLEOTIDE SEQUENCE [LARGE SCALE GENOMIC DNA]</scope>
    <source>
        <strain evidence="2 3">KUC8140</strain>
    </source>
</reference>
<proteinExistence type="predicted"/>